<evidence type="ECO:0000259" key="1">
    <source>
        <dbReference type="Pfam" id="PF02771"/>
    </source>
</evidence>
<feature type="domain" description="Acyl-CoA dehydrogenase/oxidase N-terminal" evidence="1">
    <location>
        <begin position="9"/>
        <end position="83"/>
    </location>
</feature>
<name>T1ATN0_9ZZZZ</name>
<reference evidence="2" key="2">
    <citation type="journal article" date="2014" name="ISME J.">
        <title>Microbial stratification in low pH oxic and suboxic macroscopic growths along an acid mine drainage.</title>
        <authorList>
            <person name="Mendez-Garcia C."/>
            <person name="Mesa V."/>
            <person name="Sprenger R.R."/>
            <person name="Richter M."/>
            <person name="Diez M.S."/>
            <person name="Solano J."/>
            <person name="Bargiela R."/>
            <person name="Golyshina O.V."/>
            <person name="Manteca A."/>
            <person name="Ramos J.L."/>
            <person name="Gallego J.R."/>
            <person name="Llorente I."/>
            <person name="Martins Dos Santos V.A."/>
            <person name="Jensen O.N."/>
            <person name="Pelaez A.I."/>
            <person name="Sanchez J."/>
            <person name="Ferrer M."/>
        </authorList>
    </citation>
    <scope>NUCLEOTIDE SEQUENCE</scope>
</reference>
<dbReference type="InterPro" id="IPR009100">
    <property type="entry name" value="AcylCoA_DH/oxidase_NM_dom_sf"/>
</dbReference>
<dbReference type="InterPro" id="IPR046373">
    <property type="entry name" value="Acyl-CoA_Oxase/DH_mid-dom_sf"/>
</dbReference>
<gene>
    <name evidence="2" type="ORF">B1A_10002</name>
</gene>
<protein>
    <submittedName>
        <fullName evidence="2">Acyl-CoA dehydrogenase type 2 domain-containing protein</fullName>
    </submittedName>
</protein>
<dbReference type="GO" id="GO:0016627">
    <property type="term" value="F:oxidoreductase activity, acting on the CH-CH group of donors"/>
    <property type="evidence" value="ECO:0007669"/>
    <property type="project" value="InterPro"/>
</dbReference>
<dbReference type="Gene3D" id="2.40.110.10">
    <property type="entry name" value="Butyryl-CoA Dehydrogenase, subunit A, domain 2"/>
    <property type="match status" value="1"/>
</dbReference>
<proteinExistence type="predicted"/>
<dbReference type="SUPFAM" id="SSF56645">
    <property type="entry name" value="Acyl-CoA dehydrogenase NM domain-like"/>
    <property type="match status" value="1"/>
</dbReference>
<organism evidence="2">
    <name type="scientific">mine drainage metagenome</name>
    <dbReference type="NCBI Taxonomy" id="410659"/>
    <lineage>
        <taxon>unclassified sequences</taxon>
        <taxon>metagenomes</taxon>
        <taxon>ecological metagenomes</taxon>
    </lineage>
</organism>
<dbReference type="InterPro" id="IPR013786">
    <property type="entry name" value="AcylCoA_DH/ox_N"/>
</dbReference>
<accession>T1ATN0</accession>
<dbReference type="EMBL" id="AUZX01007122">
    <property type="protein sequence ID" value="EQD60752.1"/>
    <property type="molecule type" value="Genomic_DNA"/>
</dbReference>
<comment type="caution">
    <text evidence="2">The sequence shown here is derived from an EMBL/GenBank/DDBJ whole genome shotgun (WGS) entry which is preliminary data.</text>
</comment>
<dbReference type="Gene3D" id="1.10.540.10">
    <property type="entry name" value="Acyl-CoA dehydrogenase/oxidase, N-terminal domain"/>
    <property type="match status" value="1"/>
</dbReference>
<dbReference type="InterPro" id="IPR037069">
    <property type="entry name" value="AcylCoA_DH/ox_N_sf"/>
</dbReference>
<dbReference type="Pfam" id="PF02771">
    <property type="entry name" value="Acyl-CoA_dh_N"/>
    <property type="match status" value="1"/>
</dbReference>
<dbReference type="AlphaFoldDB" id="T1ATN0"/>
<feature type="non-terminal residue" evidence="2">
    <location>
        <position position="152"/>
    </location>
</feature>
<dbReference type="GO" id="GO:0050660">
    <property type="term" value="F:flavin adenine dinucleotide binding"/>
    <property type="evidence" value="ECO:0007669"/>
    <property type="project" value="InterPro"/>
</dbReference>
<evidence type="ECO:0000313" key="2">
    <source>
        <dbReference type="EMBL" id="EQD60752.1"/>
    </source>
</evidence>
<sequence>MDEGREVAAARRLAPVIAAASGRIEMGRELPADLVDALHAAGLFRLLLPKTLDGAELAPAQFVRVIETLAGADAATAWCVCQTAGCSLAAGYLAPEAALEVFGPPRAVLAWGAGAAGKAEKIAGGYRVNGKWGFASGSRHATWLGGHCRVTL</sequence>
<reference evidence="2" key="1">
    <citation type="submission" date="2013-08" db="EMBL/GenBank/DDBJ databases">
        <authorList>
            <person name="Mendez C."/>
            <person name="Richter M."/>
            <person name="Ferrer M."/>
            <person name="Sanchez J."/>
        </authorList>
    </citation>
    <scope>NUCLEOTIDE SEQUENCE</scope>
</reference>